<evidence type="ECO:0000256" key="6">
    <source>
        <dbReference type="ARBA" id="ARBA00023242"/>
    </source>
</evidence>
<proteinExistence type="predicted"/>
<evidence type="ECO:0000256" key="1">
    <source>
        <dbReference type="ARBA" id="ARBA00004604"/>
    </source>
</evidence>
<keyword evidence="6" id="KW-0539">Nucleus</keyword>
<dbReference type="Pfam" id="PF20694">
    <property type="entry name" value="TRADD-like_N"/>
    <property type="match status" value="1"/>
</dbReference>
<dbReference type="InterPro" id="IPR011029">
    <property type="entry name" value="DEATH-like_dom_sf"/>
</dbReference>
<keyword evidence="5" id="KW-0804">Transcription</keyword>
<evidence type="ECO:0000256" key="5">
    <source>
        <dbReference type="ARBA" id="ARBA00023163"/>
    </source>
</evidence>
<keyword evidence="2" id="KW-0053">Apoptosis</keyword>
<evidence type="ECO:0000256" key="7">
    <source>
        <dbReference type="SAM" id="Phobius"/>
    </source>
</evidence>
<comment type="subcellular location">
    <subcellularLocation>
        <location evidence="1">Nucleus</location>
        <location evidence="1">Nucleolus</location>
    </subcellularLocation>
</comment>
<evidence type="ECO:0000313" key="9">
    <source>
        <dbReference type="Ensembl" id="ENSCUSP00005017848.1"/>
    </source>
</evidence>
<dbReference type="Gene3D" id="1.10.533.10">
    <property type="entry name" value="Death Domain, Fas"/>
    <property type="match status" value="1"/>
</dbReference>
<dbReference type="SUPFAM" id="SSF47986">
    <property type="entry name" value="DEATH domain"/>
    <property type="match status" value="1"/>
</dbReference>
<keyword evidence="4" id="KW-0238">DNA-binding</keyword>
<keyword evidence="7" id="KW-0812">Transmembrane</keyword>
<dbReference type="AlphaFoldDB" id="A0A8C3UT16"/>
<keyword evidence="3" id="KW-0805">Transcription regulation</keyword>
<evidence type="ECO:0000256" key="3">
    <source>
        <dbReference type="ARBA" id="ARBA00023015"/>
    </source>
</evidence>
<name>A0A8C3UT16_CATUS</name>
<organism evidence="9 10">
    <name type="scientific">Catharus ustulatus</name>
    <name type="common">Russet-backed thrush</name>
    <name type="synonym">Hylocichla ustulatus</name>
    <dbReference type="NCBI Taxonomy" id="91951"/>
    <lineage>
        <taxon>Eukaryota</taxon>
        <taxon>Metazoa</taxon>
        <taxon>Chordata</taxon>
        <taxon>Craniata</taxon>
        <taxon>Vertebrata</taxon>
        <taxon>Euteleostomi</taxon>
        <taxon>Archelosauria</taxon>
        <taxon>Archosauria</taxon>
        <taxon>Dinosauria</taxon>
        <taxon>Saurischia</taxon>
        <taxon>Theropoda</taxon>
        <taxon>Coelurosauria</taxon>
        <taxon>Aves</taxon>
        <taxon>Neognathae</taxon>
        <taxon>Neoaves</taxon>
        <taxon>Telluraves</taxon>
        <taxon>Australaves</taxon>
        <taxon>Passeriformes</taxon>
        <taxon>Turdidae</taxon>
        <taxon>Catharus</taxon>
    </lineage>
</organism>
<dbReference type="GO" id="GO:0042981">
    <property type="term" value="P:regulation of apoptotic process"/>
    <property type="evidence" value="ECO:0007669"/>
    <property type="project" value="InterPro"/>
</dbReference>
<accession>A0A8C3UT16</accession>
<dbReference type="Proteomes" id="UP000694563">
    <property type="component" value="Chromosome 39"/>
</dbReference>
<dbReference type="InterPro" id="IPR001875">
    <property type="entry name" value="DED_dom"/>
</dbReference>
<keyword evidence="10" id="KW-1185">Reference proteome</keyword>
<reference evidence="9" key="3">
    <citation type="submission" date="2025-09" db="UniProtKB">
        <authorList>
            <consortium name="Ensembl"/>
        </authorList>
    </citation>
    <scope>IDENTIFICATION</scope>
</reference>
<dbReference type="GO" id="GO:0008625">
    <property type="term" value="P:extrinsic apoptotic signaling pathway via death domain receptors"/>
    <property type="evidence" value="ECO:0007669"/>
    <property type="project" value="TreeGrafter"/>
</dbReference>
<dbReference type="PANTHER" id="PTHR15205:SF1">
    <property type="entry name" value="DNA-BINDING DEATH EFFECTOR DOMAIN-CONTAINING PROTEIN 2"/>
    <property type="match status" value="1"/>
</dbReference>
<reference evidence="9" key="2">
    <citation type="submission" date="2025-08" db="UniProtKB">
        <authorList>
            <consortium name="Ensembl"/>
        </authorList>
    </citation>
    <scope>IDENTIFICATION</scope>
</reference>
<feature type="transmembrane region" description="Helical" evidence="7">
    <location>
        <begin position="156"/>
        <end position="176"/>
    </location>
</feature>
<dbReference type="InterPro" id="IPR049341">
    <property type="entry name" value="TRADD-like_N"/>
</dbReference>
<sequence length="300" mass="33840">MSRHPRDEEEECLDYYGMVSLHRLFEVVAAQLSHSEVALLSLLLDQRLSRHEDGDSDVPKEGRRCHRAGTGLELLLELERRGLCHEGDLGTLRALLRAAARHDLLRCVTLRRARPGECHLCVTVSLLLSPVSPQCPLNVPNPRPAPPRALGHSGPYWFILVYTGLYWFLTDIFLFLDIRLRVRAEYCEHDRALRRSVASSRPRGPGRALDVFGQASGVLKSRDLGSILCDIKFSELSYLEAFWGDYLSGALLEALKGVFLTEGLRRAVGREDVRLLVSVDQDDYERGRRRLLEAMQGRGG</sequence>
<protein>
    <submittedName>
        <fullName evidence="9">Death effector domain containing 2</fullName>
    </submittedName>
</protein>
<keyword evidence="7" id="KW-0472">Membrane</keyword>
<dbReference type="GO" id="GO:0003677">
    <property type="term" value="F:DNA binding"/>
    <property type="evidence" value="ECO:0007669"/>
    <property type="project" value="UniProtKB-KW"/>
</dbReference>
<dbReference type="PANTHER" id="PTHR15205">
    <property type="entry name" value="DEATH EFFECTOR DOMAIN-CONTAINING PROTEIN"/>
    <property type="match status" value="1"/>
</dbReference>
<evidence type="ECO:0000256" key="2">
    <source>
        <dbReference type="ARBA" id="ARBA00022703"/>
    </source>
</evidence>
<reference evidence="9" key="1">
    <citation type="submission" date="2020-10" db="EMBL/GenBank/DDBJ databases">
        <title>Catharus ustulatus (Swainson's thrush) genome, bCatUst1, primary haplotype v2.</title>
        <authorList>
            <person name="Delmore K."/>
            <person name="Vafadar M."/>
            <person name="Formenti G."/>
            <person name="Chow W."/>
            <person name="Pelan S."/>
            <person name="Howe K."/>
            <person name="Rhie A."/>
            <person name="Mountcastle J."/>
            <person name="Haase B."/>
            <person name="Fedrigo O."/>
            <person name="Jarvis E.D."/>
        </authorList>
    </citation>
    <scope>NUCLEOTIDE SEQUENCE [LARGE SCALE GENOMIC DNA]</scope>
</reference>
<feature type="domain" description="DED" evidence="8">
    <location>
        <begin position="20"/>
        <end position="110"/>
    </location>
</feature>
<evidence type="ECO:0000313" key="10">
    <source>
        <dbReference type="Proteomes" id="UP000694563"/>
    </source>
</evidence>
<evidence type="ECO:0000256" key="4">
    <source>
        <dbReference type="ARBA" id="ARBA00023125"/>
    </source>
</evidence>
<dbReference type="Ensembl" id="ENSCUST00005018522.1">
    <property type="protein sequence ID" value="ENSCUSP00005017848.1"/>
    <property type="gene ID" value="ENSCUSG00005011435.1"/>
</dbReference>
<dbReference type="PROSITE" id="PS50168">
    <property type="entry name" value="DED"/>
    <property type="match status" value="1"/>
</dbReference>
<keyword evidence="7" id="KW-1133">Transmembrane helix</keyword>
<dbReference type="SMART" id="SM00031">
    <property type="entry name" value="DED"/>
    <property type="match status" value="1"/>
</dbReference>
<dbReference type="Pfam" id="PF01335">
    <property type="entry name" value="DED"/>
    <property type="match status" value="1"/>
</dbReference>
<dbReference type="GO" id="GO:0005730">
    <property type="term" value="C:nucleolus"/>
    <property type="evidence" value="ECO:0007669"/>
    <property type="project" value="UniProtKB-SubCell"/>
</dbReference>
<evidence type="ECO:0000259" key="8">
    <source>
        <dbReference type="PROSITE" id="PS50168"/>
    </source>
</evidence>
<dbReference type="InterPro" id="IPR038856">
    <property type="entry name" value="DEDD/DEDD2"/>
</dbReference>